<feature type="compositionally biased region" description="Acidic residues" evidence="1">
    <location>
        <begin position="110"/>
        <end position="130"/>
    </location>
</feature>
<evidence type="ECO:0000256" key="1">
    <source>
        <dbReference type="SAM" id="MobiDB-lite"/>
    </source>
</evidence>
<name>A0A1J6IK61_NICAT</name>
<feature type="region of interest" description="Disordered" evidence="1">
    <location>
        <begin position="1"/>
        <end position="130"/>
    </location>
</feature>
<dbReference type="Gramene" id="OIT00920">
    <property type="protein sequence ID" value="OIT00920"/>
    <property type="gene ID" value="A4A49_32550"/>
</dbReference>
<dbReference type="Proteomes" id="UP000187609">
    <property type="component" value="Unassembled WGS sequence"/>
</dbReference>
<gene>
    <name evidence="3" type="ORF">A4A49_32550</name>
</gene>
<feature type="compositionally biased region" description="Basic and acidic residues" evidence="1">
    <location>
        <begin position="97"/>
        <end position="108"/>
    </location>
</feature>
<protein>
    <recommendedName>
        <fullName evidence="2">Putative plant transposon protein domain-containing protein</fullName>
    </recommendedName>
</protein>
<reference evidence="3" key="1">
    <citation type="submission" date="2016-11" db="EMBL/GenBank/DDBJ databases">
        <title>The genome of Nicotiana attenuata.</title>
        <authorList>
            <person name="Xu S."/>
            <person name="Brockmoeller T."/>
            <person name="Gaquerel E."/>
            <person name="Navarro A."/>
            <person name="Kuhl H."/>
            <person name="Gase K."/>
            <person name="Ling Z."/>
            <person name="Zhou W."/>
            <person name="Kreitzer C."/>
            <person name="Stanke M."/>
            <person name="Tang H."/>
            <person name="Lyons E."/>
            <person name="Pandey P."/>
            <person name="Pandey S.P."/>
            <person name="Timmermann B."/>
            <person name="Baldwin I.T."/>
        </authorList>
    </citation>
    <scope>NUCLEOTIDE SEQUENCE [LARGE SCALE GENOMIC DNA]</scope>
    <source>
        <strain evidence="3">UT</strain>
    </source>
</reference>
<accession>A0A1J6IK61</accession>
<dbReference type="Pfam" id="PF20167">
    <property type="entry name" value="Transposase_32"/>
    <property type="match status" value="1"/>
</dbReference>
<dbReference type="AlphaFoldDB" id="A0A1J6IK61"/>
<proteinExistence type="predicted"/>
<evidence type="ECO:0000259" key="2">
    <source>
        <dbReference type="Pfam" id="PF20167"/>
    </source>
</evidence>
<dbReference type="EMBL" id="MJEQ01037189">
    <property type="protein sequence ID" value="OIT00920.1"/>
    <property type="molecule type" value="Genomic_DNA"/>
</dbReference>
<organism evidence="3 4">
    <name type="scientific">Nicotiana attenuata</name>
    <name type="common">Coyote tobacco</name>
    <dbReference type="NCBI Taxonomy" id="49451"/>
    <lineage>
        <taxon>Eukaryota</taxon>
        <taxon>Viridiplantae</taxon>
        <taxon>Streptophyta</taxon>
        <taxon>Embryophyta</taxon>
        <taxon>Tracheophyta</taxon>
        <taxon>Spermatophyta</taxon>
        <taxon>Magnoliopsida</taxon>
        <taxon>eudicotyledons</taxon>
        <taxon>Gunneridae</taxon>
        <taxon>Pentapetalae</taxon>
        <taxon>asterids</taxon>
        <taxon>lamiids</taxon>
        <taxon>Solanales</taxon>
        <taxon>Solanaceae</taxon>
        <taxon>Nicotianoideae</taxon>
        <taxon>Nicotianeae</taxon>
        <taxon>Nicotiana</taxon>
    </lineage>
</organism>
<feature type="domain" description="Putative plant transposon protein" evidence="2">
    <location>
        <begin position="151"/>
        <end position="265"/>
    </location>
</feature>
<evidence type="ECO:0000313" key="4">
    <source>
        <dbReference type="Proteomes" id="UP000187609"/>
    </source>
</evidence>
<evidence type="ECO:0000313" key="3">
    <source>
        <dbReference type="EMBL" id="OIT00920.1"/>
    </source>
</evidence>
<dbReference type="SMR" id="A0A1J6IK61"/>
<comment type="caution">
    <text evidence="3">The sequence shown here is derived from an EMBL/GenBank/DDBJ whole genome shotgun (WGS) entry which is preliminary data.</text>
</comment>
<keyword evidence="4" id="KW-1185">Reference proteome</keyword>
<dbReference type="InterPro" id="IPR046796">
    <property type="entry name" value="Transposase_32_dom"/>
</dbReference>
<sequence>MAATSKTSKQQERDNNKQHTGKATCTPKPPNKRKRTEKAKELPTRQLVDETEQEEEEPLVRKTVKRGPTTTSSNPPSKGIEIREPVPYQSQSSKQNDPNDKGKQKAIAESESESDSDDELPLVDMSDEDEGEPIDRAAWVPHIPTDRFDSMCKIPDYAHIKSVLCPTRKDADWKHGSVEYHSLAKEFMSTLVRAVLNFLCNRLMPCQHKTDVPRHRALVLCALLEGIPLNLGVIMHDQMQRTRMNYKWRLFFANTLSAYLTEMGVKWDKENDDIEAKAPAPYGVTQVLEPNKGRSSKLTIQQLSEQLQADMQENMAELIVTRAELSATRAELIQTRADLSRVQAEQATVMREVSLLLRALVERTDIDIS</sequence>